<dbReference type="SMART" id="SM00369">
    <property type="entry name" value="LRR_TYP"/>
    <property type="match status" value="9"/>
</dbReference>
<dbReference type="OrthoDB" id="2187496at2759"/>
<evidence type="ECO:0000313" key="2">
    <source>
        <dbReference type="EMBL" id="CAD7228582.1"/>
    </source>
</evidence>
<dbReference type="SUPFAM" id="SSF52058">
    <property type="entry name" value="L domain-like"/>
    <property type="match status" value="1"/>
</dbReference>
<dbReference type="SMART" id="SM01220">
    <property type="entry name" value="FSA_C"/>
    <property type="match status" value="1"/>
</dbReference>
<feature type="compositionally biased region" description="Basic and acidic residues" evidence="1">
    <location>
        <begin position="998"/>
        <end position="1011"/>
    </location>
</feature>
<dbReference type="PANTHER" id="PTHR31640">
    <property type="entry name" value="TRANSMEMBRANE PROTEIN KIAA1109"/>
    <property type="match status" value="1"/>
</dbReference>
<sequence>PSAERPGDVGGISVTGCMADFSLYIFHPYGGTSLANKPSPNVPDRKDALSVQVEFVKFNLSRSRRFEAEKRSAGGRLQKRVTFSSDRKKAVVRFSTLVDIGSASFKYDMRRLTEILAFPKAWYRRKIVRRLFLGDTTMRPDAEFGSTGASEQNPLNTPTKPSPGFHGMGDEPTTPVSPGTGQSHPHHYHFSRRGTAKGVSLFLPLEPANVPGSTGASGDRAGWETLVVFAVNFTKLNVQMNMSNVMGNVVWLSEGFRAGGRLSIGSSGHKNVRFGIQLSSSTLDAKSGIVGGGVCLGEIDTFSERSQIKEIKAEGSLKDEWRIGPSNDRRPAAIHLYAELGWDQFHLLMAQSTTADIMRMCAKLEEFFTQQLHSGRRVFSSLGSSSSSAGPLHLPPAITLRRQTSRRKVDEQAGKGRHHRHWQRALSLASGLKLSLLSAPLPLQSTVLGGTVEMRGNTISLACFHGINFRSKSWALFALKEPYISFMTESQEDHIGLAGGTHIVQHLSFSLGPPGSIHHERLGSVCRISRSAVFPPQFKTLHEWFHFAFSPNDLDAQLLGFTMSCPSSVDSVSEFRHGGGEGCEGRGFVLRAPAVRVVDLGRLLALSVDPLPFERNCQRLKTSFFPSLTNLESLELRENLLQRLPPSMAQLQRLERLDIGDNEIDEFPECIGSLGNLQELWLDHNQLTRLPPCIRGLCELTCLDVSENHLIELPEEISELKNLTDLHLSQNYLEKLPQGIGSLSQMTILKADMNQLIDLPMTIGNCSSLQELILTENQLAALPDSVGQLVHLTNFNVDRNRLTALPPDVGNLKELGVLSLRDNLISTLPSSLGECSRLHVLDVSGNRLHHLPISLVNLSLKAIWLSENQAQPMLKFQTDVDETTGEEVLTCFLLPQNDPLEGRLYRSPQVMMNDFDGDLSKTGEDSREDAEELPLEERTRTSMVKFADEKNADPDDELERETPFVRHNTPHPKDLKAKAHKLFGTPSSETASSPANEHPPEGPGEAREKAPQPHSVPDDVGIPPPPVRDEPAIDAVTEEPHPQEGENSSSPPPPPTAAEDSDEGERRVGFSDDVPHEVDGQKQSRLHRRDTPHHLKNKRINTSKVETERVAFMVQEAAERFKRPLLASHSEDRPLNLVLRRIVSENPPGGITSARPLHRPSSHDPRRNGVSPSLARPRPVHRAQLHRIDSPMKPSATAAKPTVPPKPKKLLKKRSFLAFEVAV</sequence>
<dbReference type="InterPro" id="IPR056742">
    <property type="entry name" value="BLTP1_C"/>
</dbReference>
<dbReference type="InterPro" id="IPR055414">
    <property type="entry name" value="LRR_R13L4/SHOC2-like"/>
</dbReference>
<feature type="compositionally biased region" description="Basic and acidic residues" evidence="1">
    <location>
        <begin position="935"/>
        <end position="953"/>
    </location>
</feature>
<dbReference type="Pfam" id="PF13855">
    <property type="entry name" value="LRR_8"/>
    <property type="match status" value="1"/>
</dbReference>
<dbReference type="GO" id="GO:0048488">
    <property type="term" value="P:synaptic vesicle endocytosis"/>
    <property type="evidence" value="ECO:0007669"/>
    <property type="project" value="TreeGrafter"/>
</dbReference>
<dbReference type="Pfam" id="PF23598">
    <property type="entry name" value="LRR_14"/>
    <property type="match status" value="1"/>
</dbReference>
<protein>
    <submittedName>
        <fullName evidence="2">Uncharacterized protein</fullName>
    </submittedName>
</protein>
<dbReference type="SMART" id="SM00364">
    <property type="entry name" value="LRR_BAC"/>
    <property type="match status" value="9"/>
</dbReference>
<feature type="non-terminal residue" evidence="2">
    <location>
        <position position="1223"/>
    </location>
</feature>
<feature type="compositionally biased region" description="Polar residues" evidence="1">
    <location>
        <begin position="985"/>
        <end position="995"/>
    </location>
</feature>
<evidence type="ECO:0000256" key="1">
    <source>
        <dbReference type="SAM" id="MobiDB-lite"/>
    </source>
</evidence>
<feature type="compositionally biased region" description="Basic residues" evidence="1">
    <location>
        <begin position="1084"/>
        <end position="1101"/>
    </location>
</feature>
<dbReference type="InterPro" id="IPR033616">
    <property type="entry name" value="BLTP1"/>
</dbReference>
<dbReference type="AlphaFoldDB" id="A0A7R8WCR4"/>
<dbReference type="PANTHER" id="PTHR31640:SF1">
    <property type="entry name" value="BRIDGE-LIKE LIPID TRANSFER PROTEIN FAMILY MEMBER 1"/>
    <property type="match status" value="1"/>
</dbReference>
<dbReference type="InterPro" id="IPR032675">
    <property type="entry name" value="LRR_dom_sf"/>
</dbReference>
<dbReference type="Pfam" id="PF25040">
    <property type="entry name" value="BLTP1_C"/>
    <property type="match status" value="3"/>
</dbReference>
<dbReference type="PROSITE" id="PS51450">
    <property type="entry name" value="LRR"/>
    <property type="match status" value="2"/>
</dbReference>
<dbReference type="FunFam" id="3.80.10.10:FF:000036">
    <property type="entry name" value="protein scribble homolog isoform X1"/>
    <property type="match status" value="1"/>
</dbReference>
<feature type="compositionally biased region" description="Polar residues" evidence="1">
    <location>
        <begin position="147"/>
        <end position="159"/>
    </location>
</feature>
<name>A0A7R8WCR4_9CRUS</name>
<dbReference type="EMBL" id="OB661603">
    <property type="protein sequence ID" value="CAD7228582.1"/>
    <property type="molecule type" value="Genomic_DNA"/>
</dbReference>
<feature type="compositionally biased region" description="Basic and acidic residues" evidence="1">
    <location>
        <begin position="1064"/>
        <end position="1082"/>
    </location>
</feature>
<feature type="region of interest" description="Disordered" evidence="1">
    <location>
        <begin position="914"/>
        <end position="1106"/>
    </location>
</feature>
<dbReference type="GO" id="GO:0098793">
    <property type="term" value="C:presynapse"/>
    <property type="evidence" value="ECO:0007669"/>
    <property type="project" value="GOC"/>
</dbReference>
<reference evidence="2" key="1">
    <citation type="submission" date="2020-11" db="EMBL/GenBank/DDBJ databases">
        <authorList>
            <person name="Tran Van P."/>
        </authorList>
    </citation>
    <scope>NUCLEOTIDE SEQUENCE</scope>
</reference>
<dbReference type="InterPro" id="IPR001611">
    <property type="entry name" value="Leu-rich_rpt"/>
</dbReference>
<dbReference type="InterPro" id="IPR003591">
    <property type="entry name" value="Leu-rich_rpt_typical-subtyp"/>
</dbReference>
<proteinExistence type="predicted"/>
<feature type="compositionally biased region" description="Polar residues" evidence="1">
    <location>
        <begin position="174"/>
        <end position="183"/>
    </location>
</feature>
<feature type="region of interest" description="Disordered" evidence="1">
    <location>
        <begin position="142"/>
        <end position="189"/>
    </location>
</feature>
<organism evidence="2">
    <name type="scientific">Cyprideis torosa</name>
    <dbReference type="NCBI Taxonomy" id="163714"/>
    <lineage>
        <taxon>Eukaryota</taxon>
        <taxon>Metazoa</taxon>
        <taxon>Ecdysozoa</taxon>
        <taxon>Arthropoda</taxon>
        <taxon>Crustacea</taxon>
        <taxon>Oligostraca</taxon>
        <taxon>Ostracoda</taxon>
        <taxon>Podocopa</taxon>
        <taxon>Podocopida</taxon>
        <taxon>Cytherocopina</taxon>
        <taxon>Cytheroidea</taxon>
        <taxon>Cytherideidae</taxon>
        <taxon>Cyprideis</taxon>
    </lineage>
</organism>
<feature type="region of interest" description="Disordered" evidence="1">
    <location>
        <begin position="1145"/>
        <end position="1209"/>
    </location>
</feature>
<accession>A0A7R8WCR4</accession>
<dbReference type="Gene3D" id="3.80.10.10">
    <property type="entry name" value="Ribonuclease Inhibitor"/>
    <property type="match status" value="1"/>
</dbReference>
<gene>
    <name evidence="2" type="ORF">CTOB1V02_LOCUS6463</name>
</gene>